<feature type="transmembrane region" description="Helical" evidence="1">
    <location>
        <begin position="12"/>
        <end position="34"/>
    </location>
</feature>
<protein>
    <submittedName>
        <fullName evidence="2">Uncharacterized protein</fullName>
    </submittedName>
</protein>
<dbReference type="Proteomes" id="UP000319908">
    <property type="component" value="Unassembled WGS sequence"/>
</dbReference>
<dbReference type="AlphaFoldDB" id="A0A5C6BEU9"/>
<keyword evidence="1" id="KW-0812">Transmembrane</keyword>
<dbReference type="EMBL" id="SJPU01000003">
    <property type="protein sequence ID" value="TWU10578.1"/>
    <property type="molecule type" value="Genomic_DNA"/>
</dbReference>
<name>A0A5C6BEU9_9BACT</name>
<organism evidence="2 3">
    <name type="scientific">Allorhodopirellula heiligendammensis</name>
    <dbReference type="NCBI Taxonomy" id="2714739"/>
    <lineage>
        <taxon>Bacteria</taxon>
        <taxon>Pseudomonadati</taxon>
        <taxon>Planctomycetota</taxon>
        <taxon>Planctomycetia</taxon>
        <taxon>Pirellulales</taxon>
        <taxon>Pirellulaceae</taxon>
        <taxon>Allorhodopirellula</taxon>
    </lineage>
</organism>
<sequence length="59" mass="6744">MNRPPAPREYQRAVALIGVIFSMDSGISLMNLSLPENNWQRQLAVPRHAPTVLRKRAFQ</sequence>
<keyword evidence="1" id="KW-1133">Transmembrane helix</keyword>
<gene>
    <name evidence="2" type="ORF">Poly21_44830</name>
</gene>
<evidence type="ECO:0000313" key="2">
    <source>
        <dbReference type="EMBL" id="TWU10578.1"/>
    </source>
</evidence>
<proteinExistence type="predicted"/>
<evidence type="ECO:0000313" key="3">
    <source>
        <dbReference type="Proteomes" id="UP000319908"/>
    </source>
</evidence>
<accession>A0A5C6BEU9</accession>
<reference evidence="2 3" key="1">
    <citation type="journal article" date="2020" name="Antonie Van Leeuwenhoek">
        <title>Rhodopirellula heiligendammensis sp. nov., Rhodopirellula pilleata sp. nov., and Rhodopirellula solitaria sp. nov. isolated from natural or artificial marine surfaces in Northern Germany and California, USA, and emended description of the genus Rhodopirellula.</title>
        <authorList>
            <person name="Kallscheuer N."/>
            <person name="Wiegand S."/>
            <person name="Jogler M."/>
            <person name="Boedeker C."/>
            <person name="Peeters S.H."/>
            <person name="Rast P."/>
            <person name="Heuer A."/>
            <person name="Jetten M.S.M."/>
            <person name="Rohde M."/>
            <person name="Jogler C."/>
        </authorList>
    </citation>
    <scope>NUCLEOTIDE SEQUENCE [LARGE SCALE GENOMIC DNA]</scope>
    <source>
        <strain evidence="2 3">Poly21</strain>
    </source>
</reference>
<comment type="caution">
    <text evidence="2">The sequence shown here is derived from an EMBL/GenBank/DDBJ whole genome shotgun (WGS) entry which is preliminary data.</text>
</comment>
<evidence type="ECO:0000256" key="1">
    <source>
        <dbReference type="SAM" id="Phobius"/>
    </source>
</evidence>
<keyword evidence="1" id="KW-0472">Membrane</keyword>
<keyword evidence="3" id="KW-1185">Reference proteome</keyword>